<name>A0A0A1VVT0_MICAE</name>
<sequence length="62" mass="6799">MGIAVRFTAARMSRRSIALYRVCGKKFSWGQGVGPPNPPPPLPPRHRGGWGGGVWGVGFYRF</sequence>
<reference evidence="2" key="1">
    <citation type="journal article" date="2015" name="Genome">
        <title>Whole Genome Sequence of the Non-Microcystin-Producing Microcystis aeruginosa Strain NIES-44.</title>
        <authorList>
            <person name="Okano K."/>
            <person name="Miyata N."/>
            <person name="Ozaki Y."/>
        </authorList>
    </citation>
    <scope>NUCLEOTIDE SEQUENCE [LARGE SCALE GENOMIC DNA]</scope>
    <source>
        <strain evidence="2">NIES-44</strain>
    </source>
</reference>
<dbReference type="Proteomes" id="UP000030321">
    <property type="component" value="Unassembled WGS sequence"/>
</dbReference>
<comment type="caution">
    <text evidence="1">The sequence shown here is derived from an EMBL/GenBank/DDBJ whole genome shotgun (WGS) entry which is preliminary data.</text>
</comment>
<gene>
    <name evidence="1" type="ORF">N44_02063</name>
</gene>
<protein>
    <submittedName>
        <fullName evidence="1">Uncharacterized protein</fullName>
    </submittedName>
</protein>
<evidence type="ECO:0000313" key="2">
    <source>
        <dbReference type="Proteomes" id="UP000030321"/>
    </source>
</evidence>
<dbReference type="EMBL" id="BBPA01000037">
    <property type="protein sequence ID" value="GAL93376.1"/>
    <property type="molecule type" value="Genomic_DNA"/>
</dbReference>
<proteinExistence type="predicted"/>
<accession>A0A0A1VVT0</accession>
<evidence type="ECO:0000313" key="1">
    <source>
        <dbReference type="EMBL" id="GAL93376.1"/>
    </source>
</evidence>
<organism evidence="1 2">
    <name type="scientific">Microcystis aeruginosa NIES-44</name>
    <dbReference type="NCBI Taxonomy" id="449439"/>
    <lineage>
        <taxon>Bacteria</taxon>
        <taxon>Bacillati</taxon>
        <taxon>Cyanobacteriota</taxon>
        <taxon>Cyanophyceae</taxon>
        <taxon>Oscillatoriophycideae</taxon>
        <taxon>Chroococcales</taxon>
        <taxon>Microcystaceae</taxon>
        <taxon>Microcystis</taxon>
    </lineage>
</organism>
<dbReference type="AlphaFoldDB" id="A0A0A1VVT0"/>